<organism evidence="14 15">
    <name type="scientific">Mucilaginibacter gossypiicola</name>
    <dbReference type="NCBI Taxonomy" id="551995"/>
    <lineage>
        <taxon>Bacteria</taxon>
        <taxon>Pseudomonadati</taxon>
        <taxon>Bacteroidota</taxon>
        <taxon>Sphingobacteriia</taxon>
        <taxon>Sphingobacteriales</taxon>
        <taxon>Sphingobacteriaceae</taxon>
        <taxon>Mucilaginibacter</taxon>
    </lineage>
</organism>
<dbReference type="EMBL" id="FOCL01000003">
    <property type="protein sequence ID" value="SEN51762.1"/>
    <property type="molecule type" value="Genomic_DNA"/>
</dbReference>
<dbReference type="InterPro" id="IPR000385">
    <property type="entry name" value="MoaA_NifB_PqqE_Fe-S-bd_CS"/>
</dbReference>
<dbReference type="CDD" id="cd21117">
    <property type="entry name" value="Twitch_MoaA"/>
    <property type="match status" value="1"/>
</dbReference>
<dbReference type="InterPro" id="IPR050105">
    <property type="entry name" value="MoCo_biosynth_MoaA/MoaC"/>
</dbReference>
<proteinExistence type="predicted"/>
<feature type="domain" description="Radical SAM core" evidence="13">
    <location>
        <begin position="5"/>
        <end position="226"/>
    </location>
</feature>
<comment type="catalytic activity">
    <reaction evidence="12">
        <text>GTP + AH2 + S-adenosyl-L-methionine = (8S)-3',8-cyclo-7,8-dihydroguanosine 5'-triphosphate + 5'-deoxyadenosine + L-methionine + A + H(+)</text>
        <dbReference type="Rhea" id="RHEA:49576"/>
        <dbReference type="ChEBI" id="CHEBI:13193"/>
        <dbReference type="ChEBI" id="CHEBI:15378"/>
        <dbReference type="ChEBI" id="CHEBI:17319"/>
        <dbReference type="ChEBI" id="CHEBI:17499"/>
        <dbReference type="ChEBI" id="CHEBI:37565"/>
        <dbReference type="ChEBI" id="CHEBI:57844"/>
        <dbReference type="ChEBI" id="CHEBI:59789"/>
        <dbReference type="ChEBI" id="CHEBI:131766"/>
        <dbReference type="EC" id="4.1.99.22"/>
    </reaction>
</comment>
<dbReference type="Pfam" id="PF06463">
    <property type="entry name" value="Mob_synth_C"/>
    <property type="match status" value="1"/>
</dbReference>
<evidence type="ECO:0000256" key="4">
    <source>
        <dbReference type="ARBA" id="ARBA00022691"/>
    </source>
</evidence>
<dbReference type="Proteomes" id="UP000198942">
    <property type="component" value="Unassembled WGS sequence"/>
</dbReference>
<evidence type="ECO:0000256" key="9">
    <source>
        <dbReference type="ARBA" id="ARBA00023134"/>
    </source>
</evidence>
<evidence type="ECO:0000256" key="2">
    <source>
        <dbReference type="ARBA" id="ARBA00012167"/>
    </source>
</evidence>
<dbReference type="GO" id="GO:0006777">
    <property type="term" value="P:Mo-molybdopterin cofactor biosynthetic process"/>
    <property type="evidence" value="ECO:0007669"/>
    <property type="project" value="UniProtKB-KW"/>
</dbReference>
<keyword evidence="5" id="KW-0479">Metal-binding</keyword>
<keyword evidence="11" id="KW-0456">Lyase</keyword>
<dbReference type="InterPro" id="IPR006638">
    <property type="entry name" value="Elp3/MiaA/NifB-like_rSAM"/>
</dbReference>
<dbReference type="GO" id="GO:0005525">
    <property type="term" value="F:GTP binding"/>
    <property type="evidence" value="ECO:0007669"/>
    <property type="project" value="UniProtKB-KW"/>
</dbReference>
<dbReference type="AlphaFoldDB" id="A0A1H8H603"/>
<keyword evidence="15" id="KW-1185">Reference proteome</keyword>
<evidence type="ECO:0000256" key="7">
    <source>
        <dbReference type="ARBA" id="ARBA00023004"/>
    </source>
</evidence>
<dbReference type="PROSITE" id="PS51918">
    <property type="entry name" value="RADICAL_SAM"/>
    <property type="match status" value="1"/>
</dbReference>
<dbReference type="InterPro" id="IPR013483">
    <property type="entry name" value="MoaA"/>
</dbReference>
<dbReference type="GO" id="GO:0061799">
    <property type="term" value="F:cyclic pyranopterin monophosphate synthase activity"/>
    <property type="evidence" value="ECO:0007669"/>
    <property type="project" value="TreeGrafter"/>
</dbReference>
<protein>
    <recommendedName>
        <fullName evidence="2">GTP 3',8-cyclase</fullName>
        <ecNumber evidence="2">4.1.99.22</ecNumber>
    </recommendedName>
</protein>
<evidence type="ECO:0000256" key="1">
    <source>
        <dbReference type="ARBA" id="ARBA00001966"/>
    </source>
</evidence>
<keyword evidence="6" id="KW-0547">Nucleotide-binding</keyword>
<dbReference type="InterPro" id="IPR010505">
    <property type="entry name" value="MoaA_twitch"/>
</dbReference>
<evidence type="ECO:0000256" key="8">
    <source>
        <dbReference type="ARBA" id="ARBA00023014"/>
    </source>
</evidence>
<dbReference type="RefSeq" id="WP_091210730.1">
    <property type="nucleotide sequence ID" value="NZ_FOCL01000003.1"/>
</dbReference>
<dbReference type="GO" id="GO:0051539">
    <property type="term" value="F:4 iron, 4 sulfur cluster binding"/>
    <property type="evidence" value="ECO:0007669"/>
    <property type="project" value="UniProtKB-KW"/>
</dbReference>
<dbReference type="UniPathway" id="UPA00344"/>
<keyword evidence="8" id="KW-0411">Iron-sulfur</keyword>
<dbReference type="GO" id="GO:0046872">
    <property type="term" value="F:metal ion binding"/>
    <property type="evidence" value="ECO:0007669"/>
    <property type="project" value="UniProtKB-KW"/>
</dbReference>
<sequence length="329" mass="36805">MLTDNHGRKISYMRLAVTDRCNLRCFYCMPEDGLNWLSRAELMTYDEMLHSCRLLVKMGIDKIRITGGEPFVRKDLMPLLTGISALDGLKELSLTTNGVLTAPYVPELKKIGIRSVNLSLDTLDANRFFTITRRDEFANVMAALDAMLSHNMEVKINAVVMDGKNIQDIIPLVELAKELPVSVRFIEEMPFNGDGHVYDGLHWDYVRILEEIKSKYPQIIKLNDPAYSTSYNYQIPGHKGTIGIIAAYSRTFCGSCNRIRITPQGELKTCLYDDGVLNLKDLIRGGASDEALQAALLTAFTHRPADGWEAERARVAKTGIHESMATIGG</sequence>
<keyword evidence="10" id="KW-0501">Molybdenum cofactor biosynthesis</keyword>
<dbReference type="CDD" id="cd01335">
    <property type="entry name" value="Radical_SAM"/>
    <property type="match status" value="1"/>
</dbReference>
<dbReference type="PANTHER" id="PTHR22960:SF0">
    <property type="entry name" value="MOLYBDENUM COFACTOR BIOSYNTHESIS PROTEIN 1"/>
    <property type="match status" value="1"/>
</dbReference>
<keyword evidence="4" id="KW-0949">S-adenosyl-L-methionine</keyword>
<keyword evidence="3" id="KW-0004">4Fe-4S</keyword>
<dbReference type="STRING" id="551995.SAMN05192574_103401"/>
<evidence type="ECO:0000256" key="10">
    <source>
        <dbReference type="ARBA" id="ARBA00023150"/>
    </source>
</evidence>
<comment type="cofactor">
    <cofactor evidence="1">
        <name>[4Fe-4S] cluster</name>
        <dbReference type="ChEBI" id="CHEBI:49883"/>
    </cofactor>
</comment>
<evidence type="ECO:0000259" key="13">
    <source>
        <dbReference type="PROSITE" id="PS51918"/>
    </source>
</evidence>
<evidence type="ECO:0000256" key="12">
    <source>
        <dbReference type="ARBA" id="ARBA00048697"/>
    </source>
</evidence>
<dbReference type="Pfam" id="PF04055">
    <property type="entry name" value="Radical_SAM"/>
    <property type="match status" value="1"/>
</dbReference>
<dbReference type="SFLD" id="SFLDS00029">
    <property type="entry name" value="Radical_SAM"/>
    <property type="match status" value="1"/>
</dbReference>
<dbReference type="OrthoDB" id="9763993at2"/>
<keyword evidence="9" id="KW-0342">GTP-binding</keyword>
<dbReference type="InterPro" id="IPR040064">
    <property type="entry name" value="MoaA-like"/>
</dbReference>
<evidence type="ECO:0000256" key="6">
    <source>
        <dbReference type="ARBA" id="ARBA00022741"/>
    </source>
</evidence>
<dbReference type="SFLD" id="SFLDG01386">
    <property type="entry name" value="main_SPASM_domain-containing"/>
    <property type="match status" value="1"/>
</dbReference>
<dbReference type="SFLD" id="SFLDG01383">
    <property type="entry name" value="cyclic_pyranopterin_phosphate"/>
    <property type="match status" value="1"/>
</dbReference>
<dbReference type="PANTHER" id="PTHR22960">
    <property type="entry name" value="MOLYBDOPTERIN COFACTOR SYNTHESIS PROTEIN A"/>
    <property type="match status" value="1"/>
</dbReference>
<dbReference type="GO" id="GO:0061798">
    <property type="term" value="F:GTP 3',8'-cyclase activity"/>
    <property type="evidence" value="ECO:0007669"/>
    <property type="project" value="UniProtKB-EC"/>
</dbReference>
<dbReference type="InterPro" id="IPR007197">
    <property type="entry name" value="rSAM"/>
</dbReference>
<name>A0A1H8H603_9SPHI</name>
<gene>
    <name evidence="14" type="ORF">SAMN05192574_103401</name>
</gene>
<accession>A0A1H8H603</accession>
<dbReference type="InterPro" id="IPR058240">
    <property type="entry name" value="rSAM_sf"/>
</dbReference>
<dbReference type="NCBIfam" id="TIGR02666">
    <property type="entry name" value="moaA"/>
    <property type="match status" value="1"/>
</dbReference>
<dbReference type="Gene3D" id="3.20.20.70">
    <property type="entry name" value="Aldolase class I"/>
    <property type="match status" value="1"/>
</dbReference>
<keyword evidence="7" id="KW-0408">Iron</keyword>
<evidence type="ECO:0000313" key="15">
    <source>
        <dbReference type="Proteomes" id="UP000198942"/>
    </source>
</evidence>
<evidence type="ECO:0000313" key="14">
    <source>
        <dbReference type="EMBL" id="SEN51762.1"/>
    </source>
</evidence>
<dbReference type="SFLD" id="SFLDG01067">
    <property type="entry name" value="SPASM/twitch_domain_containing"/>
    <property type="match status" value="1"/>
</dbReference>
<evidence type="ECO:0000256" key="3">
    <source>
        <dbReference type="ARBA" id="ARBA00022485"/>
    </source>
</evidence>
<dbReference type="InterPro" id="IPR013785">
    <property type="entry name" value="Aldolase_TIM"/>
</dbReference>
<dbReference type="EC" id="4.1.99.22" evidence="2"/>
<dbReference type="SMART" id="SM00729">
    <property type="entry name" value="Elp3"/>
    <property type="match status" value="1"/>
</dbReference>
<evidence type="ECO:0000256" key="5">
    <source>
        <dbReference type="ARBA" id="ARBA00022723"/>
    </source>
</evidence>
<evidence type="ECO:0000256" key="11">
    <source>
        <dbReference type="ARBA" id="ARBA00023239"/>
    </source>
</evidence>
<dbReference type="SUPFAM" id="SSF102114">
    <property type="entry name" value="Radical SAM enzymes"/>
    <property type="match status" value="1"/>
</dbReference>
<reference evidence="15" key="1">
    <citation type="submission" date="2016-10" db="EMBL/GenBank/DDBJ databases">
        <authorList>
            <person name="Varghese N."/>
            <person name="Submissions S."/>
        </authorList>
    </citation>
    <scope>NUCLEOTIDE SEQUENCE [LARGE SCALE GENOMIC DNA]</scope>
    <source>
        <strain evidence="15">Gh-48</strain>
    </source>
</reference>
<dbReference type="PROSITE" id="PS01305">
    <property type="entry name" value="MOAA_NIFB_PQQE"/>
    <property type="match status" value="1"/>
</dbReference>